<feature type="domain" description="DNA topoisomerase IB N-terminal" evidence="8">
    <location>
        <begin position="37"/>
        <end position="85"/>
    </location>
</feature>
<name>A0A521DQC3_9RHOB</name>
<dbReference type="Gene3D" id="3.30.66.10">
    <property type="entry name" value="DNA topoisomerase I domain"/>
    <property type="match status" value="1"/>
</dbReference>
<reference evidence="9 10" key="1">
    <citation type="submission" date="2017-05" db="EMBL/GenBank/DDBJ databases">
        <authorList>
            <person name="Varghese N."/>
            <person name="Submissions S."/>
        </authorList>
    </citation>
    <scope>NUCLEOTIDE SEQUENCE [LARGE SCALE GENOMIC DNA]</scope>
    <source>
        <strain evidence="9 10">DSM 100094</strain>
    </source>
</reference>
<evidence type="ECO:0000259" key="7">
    <source>
        <dbReference type="Pfam" id="PF01028"/>
    </source>
</evidence>
<dbReference type="EC" id="5.6.2.1" evidence="3"/>
<evidence type="ECO:0000256" key="5">
    <source>
        <dbReference type="ARBA" id="ARBA00023125"/>
    </source>
</evidence>
<feature type="domain" description="DNA topoisomerase I catalytic core eukaryotic-type" evidence="7">
    <location>
        <begin position="97"/>
        <end position="310"/>
    </location>
</feature>
<dbReference type="InterPro" id="IPR013500">
    <property type="entry name" value="TopoI_cat_euk"/>
</dbReference>
<dbReference type="PROSITE" id="PS52038">
    <property type="entry name" value="TOPO_IB_2"/>
    <property type="match status" value="1"/>
</dbReference>
<keyword evidence="4" id="KW-0799">Topoisomerase</keyword>
<comment type="similarity">
    <text evidence="2">Belongs to the type IB topoisomerase family.</text>
</comment>
<keyword evidence="5" id="KW-0238">DNA-binding</keyword>
<dbReference type="InterPro" id="IPR049331">
    <property type="entry name" value="Top1B_N_bact"/>
</dbReference>
<dbReference type="Gene3D" id="3.90.15.10">
    <property type="entry name" value="Topoisomerase I, Chain A, domain 3"/>
    <property type="match status" value="1"/>
</dbReference>
<sequence length="352" mass="39936">MPKDSAIVDPEDAAEVAGLVHVSDDMPGITRRRSGTGFSYRDAKGNTVRDKRVLSRIRGLVIPPAYQDVWICANPRGHLQATGRDARGRKQYRYHPRFREFRDSAKFEHMLEFAASLPRIRARVDADMSLRGLPAEKVLATVVHLLETTMIRVGNDTYARENKSHGLTTLRARHARIEGSKIRFRFKGKGGKEWDLGIRDRRVATIMRKMHDLPGQQLFQYLDEDGERCRVSSTEVNDYLREISGREVTAKDFRTWTGTVLAAMALAAYEAFDSEAAAKRNVRDAIATVAATLGNTPAICRKCYIHPTIIDAYLADDLKIVIRDEIDETLGDTDLRDEERQILRLLKKRLKT</sequence>
<dbReference type="Pfam" id="PF21338">
    <property type="entry name" value="Top1B_N_bact"/>
    <property type="match status" value="1"/>
</dbReference>
<keyword evidence="6 9" id="KW-0413">Isomerase</keyword>
<proteinExistence type="inferred from homology"/>
<dbReference type="InterPro" id="IPR014711">
    <property type="entry name" value="TopoI_cat_a-hlx-sub_euk"/>
</dbReference>
<dbReference type="SUPFAM" id="SSF56349">
    <property type="entry name" value="DNA breaking-rejoining enzymes"/>
    <property type="match status" value="1"/>
</dbReference>
<dbReference type="InterPro" id="IPR011010">
    <property type="entry name" value="DNA_brk_join_enz"/>
</dbReference>
<comment type="catalytic activity">
    <reaction evidence="1">
        <text>ATP-independent breakage of single-stranded DNA, followed by passage and rejoining.</text>
        <dbReference type="EC" id="5.6.2.1"/>
    </reaction>
</comment>
<organism evidence="9 10">
    <name type="scientific">Paracoccus laeviglucosivorans</name>
    <dbReference type="NCBI Taxonomy" id="1197861"/>
    <lineage>
        <taxon>Bacteria</taxon>
        <taxon>Pseudomonadati</taxon>
        <taxon>Pseudomonadota</taxon>
        <taxon>Alphaproteobacteria</taxon>
        <taxon>Rhodobacterales</taxon>
        <taxon>Paracoccaceae</taxon>
        <taxon>Paracoccus</taxon>
    </lineage>
</organism>
<evidence type="ECO:0000256" key="3">
    <source>
        <dbReference type="ARBA" id="ARBA00012891"/>
    </source>
</evidence>
<evidence type="ECO:0000259" key="8">
    <source>
        <dbReference type="Pfam" id="PF21338"/>
    </source>
</evidence>
<dbReference type="GO" id="GO:0003677">
    <property type="term" value="F:DNA binding"/>
    <property type="evidence" value="ECO:0007669"/>
    <property type="project" value="UniProtKB-KW"/>
</dbReference>
<evidence type="ECO:0000256" key="6">
    <source>
        <dbReference type="ARBA" id="ARBA00023235"/>
    </source>
</evidence>
<dbReference type="EMBL" id="FXTK01000009">
    <property type="protein sequence ID" value="SMO73896.1"/>
    <property type="molecule type" value="Genomic_DNA"/>
</dbReference>
<evidence type="ECO:0000313" key="10">
    <source>
        <dbReference type="Proteomes" id="UP000319014"/>
    </source>
</evidence>
<evidence type="ECO:0000256" key="2">
    <source>
        <dbReference type="ARBA" id="ARBA00006645"/>
    </source>
</evidence>
<dbReference type="InterPro" id="IPR035447">
    <property type="entry name" value="DNA_topo_I_N_sf"/>
</dbReference>
<protein>
    <recommendedName>
        <fullName evidence="3">DNA topoisomerase</fullName>
        <ecNumber evidence="3">5.6.2.1</ecNumber>
    </recommendedName>
</protein>
<keyword evidence="10" id="KW-1185">Reference proteome</keyword>
<evidence type="ECO:0000256" key="1">
    <source>
        <dbReference type="ARBA" id="ARBA00000213"/>
    </source>
</evidence>
<dbReference type="Gene3D" id="1.10.132.120">
    <property type="match status" value="1"/>
</dbReference>
<dbReference type="GO" id="GO:0003917">
    <property type="term" value="F:DNA topoisomerase type I (single strand cut, ATP-independent) activity"/>
    <property type="evidence" value="ECO:0007669"/>
    <property type="project" value="UniProtKB-EC"/>
</dbReference>
<dbReference type="InterPro" id="IPR001631">
    <property type="entry name" value="TopoI"/>
</dbReference>
<dbReference type="SUPFAM" id="SSF55869">
    <property type="entry name" value="DNA topoisomerase I domain"/>
    <property type="match status" value="1"/>
</dbReference>
<dbReference type="PRINTS" id="PR00416">
    <property type="entry name" value="EUTPISMRASEI"/>
</dbReference>
<dbReference type="Pfam" id="PF01028">
    <property type="entry name" value="Topoisom_I"/>
    <property type="match status" value="1"/>
</dbReference>
<accession>A0A521DQC3</accession>
<dbReference type="RefSeq" id="WP_142663307.1">
    <property type="nucleotide sequence ID" value="NZ_FXTK01000009.1"/>
</dbReference>
<gene>
    <name evidence="9" type="ORF">SAMN06265221_10931</name>
</gene>
<dbReference type="GO" id="GO:0006265">
    <property type="term" value="P:DNA topological change"/>
    <property type="evidence" value="ECO:0007669"/>
    <property type="project" value="InterPro"/>
</dbReference>
<dbReference type="AlphaFoldDB" id="A0A521DQC3"/>
<dbReference type="OrthoDB" id="9778962at2"/>
<evidence type="ECO:0000256" key="4">
    <source>
        <dbReference type="ARBA" id="ARBA00023029"/>
    </source>
</evidence>
<evidence type="ECO:0000313" key="9">
    <source>
        <dbReference type="EMBL" id="SMO73896.1"/>
    </source>
</evidence>
<dbReference type="Proteomes" id="UP000319014">
    <property type="component" value="Unassembled WGS sequence"/>
</dbReference>